<dbReference type="Proteomes" id="UP000597444">
    <property type="component" value="Unassembled WGS sequence"/>
</dbReference>
<dbReference type="EMBL" id="BNJK01000001">
    <property type="protein sequence ID" value="GHO94303.1"/>
    <property type="molecule type" value="Genomic_DNA"/>
</dbReference>
<dbReference type="SUPFAM" id="SSF47240">
    <property type="entry name" value="Ferritin-like"/>
    <property type="match status" value="1"/>
</dbReference>
<dbReference type="Pfam" id="PF13668">
    <property type="entry name" value="Ferritin_2"/>
    <property type="match status" value="1"/>
</dbReference>
<evidence type="ECO:0008006" key="3">
    <source>
        <dbReference type="Google" id="ProtNLM"/>
    </source>
</evidence>
<keyword evidence="2" id="KW-1185">Reference proteome</keyword>
<gene>
    <name evidence="1" type="ORF">KSF_043510</name>
</gene>
<comment type="caution">
    <text evidence="1">The sequence shown here is derived from an EMBL/GenBank/DDBJ whole genome shotgun (WGS) entry which is preliminary data.</text>
</comment>
<protein>
    <recommendedName>
        <fullName evidence="3">Ferritin-like domain-containing protein</fullName>
    </recommendedName>
</protein>
<dbReference type="RefSeq" id="WP_220205046.1">
    <property type="nucleotide sequence ID" value="NZ_BNJK01000001.1"/>
</dbReference>
<name>A0A8J3IKW3_9CHLR</name>
<dbReference type="CDD" id="cd00657">
    <property type="entry name" value="Ferritin_like"/>
    <property type="match status" value="1"/>
</dbReference>
<dbReference type="InterPro" id="IPR006311">
    <property type="entry name" value="TAT_signal"/>
</dbReference>
<organism evidence="1 2">
    <name type="scientific">Reticulibacter mediterranei</name>
    <dbReference type="NCBI Taxonomy" id="2778369"/>
    <lineage>
        <taxon>Bacteria</taxon>
        <taxon>Bacillati</taxon>
        <taxon>Chloroflexota</taxon>
        <taxon>Ktedonobacteria</taxon>
        <taxon>Ktedonobacterales</taxon>
        <taxon>Reticulibacteraceae</taxon>
        <taxon>Reticulibacter</taxon>
    </lineage>
</organism>
<dbReference type="AlphaFoldDB" id="A0A8J3IKW3"/>
<dbReference type="PROSITE" id="PS51318">
    <property type="entry name" value="TAT"/>
    <property type="match status" value="1"/>
</dbReference>
<evidence type="ECO:0000313" key="1">
    <source>
        <dbReference type="EMBL" id="GHO94303.1"/>
    </source>
</evidence>
<proteinExistence type="predicted"/>
<dbReference type="InterPro" id="IPR009078">
    <property type="entry name" value="Ferritin-like_SF"/>
</dbReference>
<accession>A0A8J3IKW3</accession>
<sequence length="266" mass="28737">MNLQNKSRSSRRSVLKGTMVGVVGLAAAGGTAAGGAFLLSQSNSGSASAHGAYDNDNKNMNDNNVDSIQTILNVAITAETLAVIFYTEVLDNANRLGLNNAAKKDVQAALVEEAIHRQFLAKQGAKPLVTKFSFPLGQDTFRRFDSFIKTQQQLEALFVAAYLAAGREFAMLKRPDLVLIAAQIGGVEAEHRAIGRAIGNMNPANNRAFETALLKKVSDAPGVMKRAGFFGPRNGNSYDWNNSHYHNASTHMDGMMGENDDDQDWD</sequence>
<evidence type="ECO:0000313" key="2">
    <source>
        <dbReference type="Proteomes" id="UP000597444"/>
    </source>
</evidence>
<reference evidence="1" key="1">
    <citation type="submission" date="2020-10" db="EMBL/GenBank/DDBJ databases">
        <title>Taxonomic study of unclassified bacteria belonging to the class Ktedonobacteria.</title>
        <authorList>
            <person name="Yabe S."/>
            <person name="Wang C.M."/>
            <person name="Zheng Y."/>
            <person name="Sakai Y."/>
            <person name="Cavaletti L."/>
            <person name="Monciardini P."/>
            <person name="Donadio S."/>
        </authorList>
    </citation>
    <scope>NUCLEOTIDE SEQUENCE</scope>
    <source>
        <strain evidence="1">ID150040</strain>
    </source>
</reference>